<feature type="transmembrane region" description="Helical" evidence="1">
    <location>
        <begin position="79"/>
        <end position="99"/>
    </location>
</feature>
<dbReference type="AlphaFoldDB" id="A0A231H750"/>
<gene>
    <name evidence="2" type="ORF">B7C42_03472</name>
</gene>
<keyword evidence="1" id="KW-1133">Transmembrane helix</keyword>
<feature type="transmembrane region" description="Helical" evidence="1">
    <location>
        <begin position="46"/>
        <end position="67"/>
    </location>
</feature>
<keyword evidence="1" id="KW-0472">Membrane</keyword>
<keyword evidence="1" id="KW-0812">Transmembrane</keyword>
<reference evidence="2 3" key="1">
    <citation type="submission" date="2017-07" db="EMBL/GenBank/DDBJ databases">
        <title>First draft Genome Sequence of Nocardia cerradoensis isolated from human infection.</title>
        <authorList>
            <person name="Carrasco G."/>
        </authorList>
    </citation>
    <scope>NUCLEOTIDE SEQUENCE [LARGE SCALE GENOMIC DNA]</scope>
    <source>
        <strain evidence="2 3">CNM20130759</strain>
    </source>
</reference>
<proteinExistence type="predicted"/>
<sequence length="100" mass="10376">MNRPVTRPEATPGEPTPWAAGIAVAVFVAALTAAGVYSFGVALAHVHWTLAVAVNVIAVAGTAPTAWRWRHTPVTRWVLAGLGAGVLIGWVMLLIDAAAQ</sequence>
<evidence type="ECO:0000256" key="1">
    <source>
        <dbReference type="SAM" id="Phobius"/>
    </source>
</evidence>
<comment type="caution">
    <text evidence="2">The sequence shown here is derived from an EMBL/GenBank/DDBJ whole genome shotgun (WGS) entry which is preliminary data.</text>
</comment>
<dbReference type="EMBL" id="NGAF01000006">
    <property type="protein sequence ID" value="OXR44678.1"/>
    <property type="molecule type" value="Genomic_DNA"/>
</dbReference>
<keyword evidence="3" id="KW-1185">Reference proteome</keyword>
<dbReference type="RefSeq" id="WP_094025856.1">
    <property type="nucleotide sequence ID" value="NZ_NGAF01000006.1"/>
</dbReference>
<dbReference type="Proteomes" id="UP000215506">
    <property type="component" value="Unassembled WGS sequence"/>
</dbReference>
<dbReference type="Pfam" id="PF10801">
    <property type="entry name" value="DUF2537"/>
    <property type="match status" value="1"/>
</dbReference>
<accession>A0A231H750</accession>
<evidence type="ECO:0008006" key="4">
    <source>
        <dbReference type="Google" id="ProtNLM"/>
    </source>
</evidence>
<name>A0A231H750_9NOCA</name>
<feature type="transmembrane region" description="Helical" evidence="1">
    <location>
        <begin position="18"/>
        <end position="39"/>
    </location>
</feature>
<evidence type="ECO:0000313" key="2">
    <source>
        <dbReference type="EMBL" id="OXR44678.1"/>
    </source>
</evidence>
<evidence type="ECO:0000313" key="3">
    <source>
        <dbReference type="Proteomes" id="UP000215506"/>
    </source>
</evidence>
<dbReference type="InterPro" id="IPR024244">
    <property type="entry name" value="DUF2537"/>
</dbReference>
<organism evidence="2 3">
    <name type="scientific">Nocardia cerradoensis</name>
    <dbReference type="NCBI Taxonomy" id="85688"/>
    <lineage>
        <taxon>Bacteria</taxon>
        <taxon>Bacillati</taxon>
        <taxon>Actinomycetota</taxon>
        <taxon>Actinomycetes</taxon>
        <taxon>Mycobacteriales</taxon>
        <taxon>Nocardiaceae</taxon>
        <taxon>Nocardia</taxon>
    </lineage>
</organism>
<protein>
    <recommendedName>
        <fullName evidence="4">DUF2537 domain-containing protein</fullName>
    </recommendedName>
</protein>